<dbReference type="InterPro" id="IPR013083">
    <property type="entry name" value="Znf_RING/FYVE/PHD"/>
</dbReference>
<evidence type="ECO:0000256" key="1">
    <source>
        <dbReference type="ARBA" id="ARBA00022771"/>
    </source>
</evidence>
<gene>
    <name evidence="7" type="ORF">ODALV1_LOCUS10055</name>
</gene>
<dbReference type="PROSITE" id="PS50089">
    <property type="entry name" value="ZF_RING_2"/>
    <property type="match status" value="1"/>
</dbReference>
<feature type="coiled-coil region" evidence="4">
    <location>
        <begin position="120"/>
        <end position="147"/>
    </location>
</feature>
<keyword evidence="2" id="KW-0862">Zinc</keyword>
<dbReference type="Gene3D" id="3.30.40.10">
    <property type="entry name" value="Zinc/RING finger domain, C3HC4 (zinc finger)"/>
    <property type="match status" value="1"/>
</dbReference>
<organism evidence="7 8">
    <name type="scientific">Orchesella dallaii</name>
    <dbReference type="NCBI Taxonomy" id="48710"/>
    <lineage>
        <taxon>Eukaryota</taxon>
        <taxon>Metazoa</taxon>
        <taxon>Ecdysozoa</taxon>
        <taxon>Arthropoda</taxon>
        <taxon>Hexapoda</taxon>
        <taxon>Collembola</taxon>
        <taxon>Entomobryomorpha</taxon>
        <taxon>Entomobryoidea</taxon>
        <taxon>Orchesellidae</taxon>
        <taxon>Orchesellinae</taxon>
        <taxon>Orchesella</taxon>
    </lineage>
</organism>
<dbReference type="EMBL" id="CAXLJM020000031">
    <property type="protein sequence ID" value="CAL8098808.1"/>
    <property type="molecule type" value="Genomic_DNA"/>
</dbReference>
<dbReference type="SMART" id="SM00184">
    <property type="entry name" value="RING"/>
    <property type="match status" value="1"/>
</dbReference>
<evidence type="ECO:0000256" key="5">
    <source>
        <dbReference type="SAM" id="MobiDB-lite"/>
    </source>
</evidence>
<keyword evidence="1 3" id="KW-0863">Zinc-finger</keyword>
<feature type="region of interest" description="Disordered" evidence="5">
    <location>
        <begin position="21"/>
        <end position="46"/>
    </location>
</feature>
<keyword evidence="1 3" id="KW-0479">Metal-binding</keyword>
<dbReference type="SUPFAM" id="SSF57850">
    <property type="entry name" value="RING/U-box"/>
    <property type="match status" value="1"/>
</dbReference>
<dbReference type="PANTHER" id="PTHR46569:SF1">
    <property type="entry name" value="E3 UBIQUITIN-PROTEIN LIGASE RFWD3-RELATED"/>
    <property type="match status" value="1"/>
</dbReference>
<dbReference type="Proteomes" id="UP001642540">
    <property type="component" value="Unassembled WGS sequence"/>
</dbReference>
<feature type="domain" description="RING-type" evidence="6">
    <location>
        <begin position="5"/>
        <end position="87"/>
    </location>
</feature>
<accession>A0ABP1QDF9</accession>
<dbReference type="InterPro" id="IPR036859">
    <property type="entry name" value="CAP-Gly_dom_sf"/>
</dbReference>
<dbReference type="SUPFAM" id="SSF74924">
    <property type="entry name" value="Cap-Gly domain"/>
    <property type="match status" value="1"/>
</dbReference>
<dbReference type="PANTHER" id="PTHR46569">
    <property type="entry name" value="E3 UBIQUITIN-PROTEIN LIGASE TRAIP"/>
    <property type="match status" value="1"/>
</dbReference>
<evidence type="ECO:0000259" key="6">
    <source>
        <dbReference type="PROSITE" id="PS50089"/>
    </source>
</evidence>
<feature type="coiled-coil region" evidence="4">
    <location>
        <begin position="199"/>
        <end position="226"/>
    </location>
</feature>
<evidence type="ECO:0000256" key="3">
    <source>
        <dbReference type="PROSITE-ProRule" id="PRU00175"/>
    </source>
</evidence>
<dbReference type="InterPro" id="IPR052639">
    <property type="entry name" value="TRAIP_ubiq-protein_ligase"/>
</dbReference>
<evidence type="ECO:0000256" key="2">
    <source>
        <dbReference type="ARBA" id="ARBA00022833"/>
    </source>
</evidence>
<protein>
    <recommendedName>
        <fullName evidence="6">RING-type domain-containing protein</fullName>
    </recommendedName>
</protein>
<evidence type="ECO:0000313" key="8">
    <source>
        <dbReference type="Proteomes" id="UP001642540"/>
    </source>
</evidence>
<comment type="caution">
    <text evidence="7">The sequence shown here is derived from an EMBL/GenBank/DDBJ whole genome shotgun (WGS) entry which is preliminary data.</text>
</comment>
<evidence type="ECO:0000313" key="7">
    <source>
        <dbReference type="EMBL" id="CAL8098808.1"/>
    </source>
</evidence>
<dbReference type="Pfam" id="PF13639">
    <property type="entry name" value="zf-RING_2"/>
    <property type="match status" value="1"/>
</dbReference>
<proteinExistence type="predicted"/>
<keyword evidence="4" id="KW-0175">Coiled coil</keyword>
<sequence>MSFICVICRDLLKISEEVSPPHHQLSQSTPSNNIAASNNVSGRRKGKNNSIVATKCGHLFHYPCLSVWLSQSMNLNTDSIMRCPSCKQLIYIYELIQLFPVENSGGVMEHLSSAAFQQKLARVMGQLDNLMKDLDRKNAEANSIKGNETPTKLQRLIDSPKRAHANQIAELMKGVESLKGSITELNSLMEQSVELGSVLEKQSEEISELKSKNEELLLSNEKLKGRETPNENDDVQKIEQLENVQTTHVEDINATNAAQDVDLKTSSAVNVRLPSAIRNSDALVNSSTTFNEKRKSVTFMDPFDELRNEKPDTVNNIPLENRDFKLGDKVVWYFEGCPEVGTVKWKGFVGSQINVGIEFERQLGLPIKDHSSDALQCIFKSKPGHGRLIPVNELILYDKTLFSNYYSTANNSKSSDRVHCEYKDGGDNSKRLQICRHQ</sequence>
<reference evidence="7 8" key="1">
    <citation type="submission" date="2024-08" db="EMBL/GenBank/DDBJ databases">
        <authorList>
            <person name="Cucini C."/>
            <person name="Frati F."/>
        </authorList>
    </citation>
    <scope>NUCLEOTIDE SEQUENCE [LARGE SCALE GENOMIC DNA]</scope>
</reference>
<evidence type="ECO:0000256" key="4">
    <source>
        <dbReference type="SAM" id="Coils"/>
    </source>
</evidence>
<feature type="compositionally biased region" description="Polar residues" evidence="5">
    <location>
        <begin position="24"/>
        <end position="41"/>
    </location>
</feature>
<dbReference type="InterPro" id="IPR001841">
    <property type="entry name" value="Znf_RING"/>
</dbReference>
<keyword evidence="8" id="KW-1185">Reference proteome</keyword>
<name>A0ABP1QDF9_9HEXA</name>